<dbReference type="AlphaFoldDB" id="A0A3M9N5U0"/>
<evidence type="ECO:0000256" key="1">
    <source>
        <dbReference type="SAM" id="MobiDB-lite"/>
    </source>
</evidence>
<dbReference type="PROSITE" id="PS51257">
    <property type="entry name" value="PROKAR_LIPOPROTEIN"/>
    <property type="match status" value="1"/>
</dbReference>
<keyword evidence="3" id="KW-1185">Reference proteome</keyword>
<proteinExistence type="predicted"/>
<dbReference type="Proteomes" id="UP000271010">
    <property type="component" value="Unassembled WGS sequence"/>
</dbReference>
<evidence type="ECO:0000313" key="3">
    <source>
        <dbReference type="Proteomes" id="UP000271010"/>
    </source>
</evidence>
<protein>
    <recommendedName>
        <fullName evidence="4">Lipoprotein</fullName>
    </recommendedName>
</protein>
<gene>
    <name evidence="2" type="ORF">EFA69_04330</name>
</gene>
<organism evidence="2 3">
    <name type="scientific">Rufibacter immobilis</name>
    <dbReference type="NCBI Taxonomy" id="1348778"/>
    <lineage>
        <taxon>Bacteria</taxon>
        <taxon>Pseudomonadati</taxon>
        <taxon>Bacteroidota</taxon>
        <taxon>Cytophagia</taxon>
        <taxon>Cytophagales</taxon>
        <taxon>Hymenobacteraceae</taxon>
        <taxon>Rufibacter</taxon>
    </lineage>
</organism>
<feature type="compositionally biased region" description="Basic and acidic residues" evidence="1">
    <location>
        <begin position="55"/>
        <end position="66"/>
    </location>
</feature>
<evidence type="ECO:0000313" key="2">
    <source>
        <dbReference type="EMBL" id="RNI32553.1"/>
    </source>
</evidence>
<name>A0A3M9N5U0_9BACT</name>
<comment type="caution">
    <text evidence="2">The sequence shown here is derived from an EMBL/GenBank/DDBJ whole genome shotgun (WGS) entry which is preliminary data.</text>
</comment>
<dbReference type="OrthoDB" id="894300at2"/>
<reference evidence="2 3" key="1">
    <citation type="submission" date="2018-11" db="EMBL/GenBank/DDBJ databases">
        <title>Rufibacter latericius sp. nov., isolated from water in Baiyang Lake.</title>
        <authorList>
            <person name="Yang Y."/>
        </authorList>
    </citation>
    <scope>NUCLEOTIDE SEQUENCE [LARGE SCALE GENOMIC DNA]</scope>
    <source>
        <strain evidence="2 3">MCC P1</strain>
    </source>
</reference>
<sequence length="96" mass="10520">MMKLQFLVPMALATGILVGGCSANRIACPDVTGKKKIPLVSLFKKNEPTPEDQANEGRDIGGRNMEYDKNGLLTKKKVKVPAPKRKRSLLEKVGLK</sequence>
<evidence type="ECO:0008006" key="4">
    <source>
        <dbReference type="Google" id="ProtNLM"/>
    </source>
</evidence>
<dbReference type="EMBL" id="RJJE01000002">
    <property type="protein sequence ID" value="RNI32553.1"/>
    <property type="molecule type" value="Genomic_DNA"/>
</dbReference>
<accession>A0A3M9N5U0</accession>
<feature type="region of interest" description="Disordered" evidence="1">
    <location>
        <begin position="46"/>
        <end position="66"/>
    </location>
</feature>
<dbReference type="RefSeq" id="WP_123131853.1">
    <property type="nucleotide sequence ID" value="NZ_JBHMAD010000006.1"/>
</dbReference>